<dbReference type="PANTHER" id="PTHR43806">
    <property type="entry name" value="PEPTIDASE S8"/>
    <property type="match status" value="1"/>
</dbReference>
<sequence>MCVKKKNVMTSVLWAVPLLFSAGFGGSMANAETASKSESEKSYIVGFKASATTNSSKKQAVTQNGGKLEKQYRLINAAQVKMSEQAAKKLEHDPSIAYVEEDHKAEAYAQTVPYGIPQIKAPAVHAQGYKGANVKVAVLDTGIHAAHPDLNVAGGASFVPSEPNATQDFQSHGTHVAGTIAALDNTIGVLGVAPSASLYAVKVLDRYGDGQYSWIISGIEWAVANNMDVINMSLGGPNGSTALKNAVDTANNRGVVVVAAAGNSGSTGSTSTVGYPAKYDSTIAVANVNSNNVRNSSSSAGPELDVSAPGTSILSTVPSSGYTSYTGTSMASPHVAGAAALILSKYPNLSTSQVRQRLENTATPLGNSFYYGKGLINVQAASNGWQKNPANWAGFFIYCFFDVSSF</sequence>
<reference evidence="16" key="1">
    <citation type="submission" date="2009-07" db="EMBL/GenBank/DDBJ databases">
        <title>Production of extra cellular protease and lipase from Bacillus pumilus SG2.</title>
        <authorList>
            <person name="Sangeetha R."/>
            <person name="Geetha A."/>
        </authorList>
    </citation>
    <scope>NUCLEOTIDE SEQUENCE</scope>
    <source>
        <strain evidence="16">SG2</strain>
    </source>
</reference>
<dbReference type="PROSITE" id="PS00137">
    <property type="entry name" value="SUBTILASE_HIS"/>
    <property type="match status" value="1"/>
</dbReference>
<evidence type="ECO:0000256" key="3">
    <source>
        <dbReference type="ARBA" id="ARBA00011073"/>
    </source>
</evidence>
<dbReference type="Pfam" id="PF00082">
    <property type="entry name" value="Peptidase_S8"/>
    <property type="match status" value="1"/>
</dbReference>
<evidence type="ECO:0000256" key="11">
    <source>
        <dbReference type="PROSITE-ProRule" id="PRU01240"/>
    </source>
</evidence>
<evidence type="ECO:0000256" key="13">
    <source>
        <dbReference type="SAM" id="SignalP"/>
    </source>
</evidence>
<name>E2CYR0_BACPU</name>
<dbReference type="Gene3D" id="3.40.50.200">
    <property type="entry name" value="Peptidase S8/S53 domain"/>
    <property type="match status" value="1"/>
</dbReference>
<dbReference type="PRINTS" id="PR00723">
    <property type="entry name" value="SUBTILISIN"/>
</dbReference>
<dbReference type="InterPro" id="IPR010259">
    <property type="entry name" value="S8pro/Inhibitor_I9"/>
</dbReference>
<dbReference type="EMBL" id="GQ398415">
    <property type="protein sequence ID" value="ADK63096.1"/>
    <property type="molecule type" value="Genomic_DNA"/>
</dbReference>
<comment type="similarity">
    <text evidence="3 11 12">Belongs to the peptidase S8 family.</text>
</comment>
<keyword evidence="9" id="KW-0106">Calcium</keyword>
<keyword evidence="8 11" id="KW-0720">Serine protease</keyword>
<proteinExistence type="inferred from homology"/>
<dbReference type="GO" id="GO:0006508">
    <property type="term" value="P:proteolysis"/>
    <property type="evidence" value="ECO:0007669"/>
    <property type="project" value="UniProtKB-KW"/>
</dbReference>
<feature type="chain" id="PRO_5039239996" evidence="13">
    <location>
        <begin position="30"/>
        <end position="406"/>
    </location>
</feature>
<dbReference type="InterPro" id="IPR050131">
    <property type="entry name" value="Peptidase_S8_subtilisin-like"/>
</dbReference>
<dbReference type="AlphaFoldDB" id="E2CYR0"/>
<feature type="domain" description="Peptidase S8/S53" evidence="14">
    <location>
        <begin position="131"/>
        <end position="374"/>
    </location>
</feature>
<dbReference type="PROSITE" id="PS00136">
    <property type="entry name" value="SUBTILASE_ASP"/>
    <property type="match status" value="1"/>
</dbReference>
<feature type="active site" description="Charge relay system" evidence="10 11">
    <location>
        <position position="172"/>
    </location>
</feature>
<dbReference type="MEROPS" id="S08.005"/>
<evidence type="ECO:0000313" key="16">
    <source>
        <dbReference type="EMBL" id="ADK63096.1"/>
    </source>
</evidence>
<dbReference type="SUPFAM" id="SSF54897">
    <property type="entry name" value="Protease propeptides/inhibitors"/>
    <property type="match status" value="1"/>
</dbReference>
<dbReference type="Pfam" id="PF05922">
    <property type="entry name" value="Inhibitor_I9"/>
    <property type="match status" value="1"/>
</dbReference>
<keyword evidence="5 11" id="KW-0645">Protease</keyword>
<keyword evidence="4" id="KW-0964">Secreted</keyword>
<comment type="subcellular location">
    <subcellularLocation>
        <location evidence="2">Secreted</location>
    </subcellularLocation>
</comment>
<dbReference type="SUPFAM" id="SSF52743">
    <property type="entry name" value="Subtilisin-like"/>
    <property type="match status" value="1"/>
</dbReference>
<evidence type="ECO:0000256" key="8">
    <source>
        <dbReference type="ARBA" id="ARBA00022825"/>
    </source>
</evidence>
<dbReference type="GO" id="GO:0004252">
    <property type="term" value="F:serine-type endopeptidase activity"/>
    <property type="evidence" value="ECO:0007669"/>
    <property type="project" value="UniProtKB-UniRule"/>
</dbReference>
<protein>
    <submittedName>
        <fullName evidence="16">Protease</fullName>
    </submittedName>
</protein>
<dbReference type="InterPro" id="IPR022398">
    <property type="entry name" value="Peptidase_S8_His-AS"/>
</dbReference>
<feature type="non-terminal residue" evidence="16">
    <location>
        <position position="406"/>
    </location>
</feature>
<evidence type="ECO:0000256" key="1">
    <source>
        <dbReference type="ARBA" id="ARBA00001913"/>
    </source>
</evidence>
<comment type="cofactor">
    <cofactor evidence="1">
        <name>Ca(2+)</name>
        <dbReference type="ChEBI" id="CHEBI:29108"/>
    </cofactor>
</comment>
<dbReference type="InterPro" id="IPR015500">
    <property type="entry name" value="Peptidase_S8_subtilisin-rel"/>
</dbReference>
<dbReference type="PROSITE" id="PS51892">
    <property type="entry name" value="SUBTILASE"/>
    <property type="match status" value="1"/>
</dbReference>
<dbReference type="InterPro" id="IPR023827">
    <property type="entry name" value="Peptidase_S8_Asp-AS"/>
</dbReference>
<evidence type="ECO:0000259" key="15">
    <source>
        <dbReference type="Pfam" id="PF05922"/>
    </source>
</evidence>
<evidence type="ECO:0000256" key="4">
    <source>
        <dbReference type="ARBA" id="ARBA00022525"/>
    </source>
</evidence>
<organism evidence="16">
    <name type="scientific">Bacillus pumilus</name>
    <name type="common">Bacillus mesentericus</name>
    <dbReference type="NCBI Taxonomy" id="1408"/>
    <lineage>
        <taxon>Bacteria</taxon>
        <taxon>Bacillati</taxon>
        <taxon>Bacillota</taxon>
        <taxon>Bacilli</taxon>
        <taxon>Bacillales</taxon>
        <taxon>Bacillaceae</taxon>
        <taxon>Bacillus</taxon>
    </lineage>
</organism>
<dbReference type="PANTHER" id="PTHR43806:SF11">
    <property type="entry name" value="CEREVISIN-RELATED"/>
    <property type="match status" value="1"/>
</dbReference>
<dbReference type="PROSITE" id="PS00138">
    <property type="entry name" value="SUBTILASE_SER"/>
    <property type="match status" value="1"/>
</dbReference>
<dbReference type="GO" id="GO:0005576">
    <property type="term" value="C:extracellular region"/>
    <property type="evidence" value="ECO:0007669"/>
    <property type="project" value="UniProtKB-SubCell"/>
</dbReference>
<evidence type="ECO:0000256" key="12">
    <source>
        <dbReference type="RuleBase" id="RU003355"/>
    </source>
</evidence>
<dbReference type="GO" id="GO:0046872">
    <property type="term" value="F:metal ion binding"/>
    <property type="evidence" value="ECO:0007669"/>
    <property type="project" value="UniProtKB-KW"/>
</dbReference>
<keyword evidence="13" id="KW-0732">Signal</keyword>
<dbReference type="InterPro" id="IPR023828">
    <property type="entry name" value="Peptidase_S8_Ser-AS"/>
</dbReference>
<evidence type="ECO:0000256" key="2">
    <source>
        <dbReference type="ARBA" id="ARBA00004613"/>
    </source>
</evidence>
<feature type="signal peptide" evidence="13">
    <location>
        <begin position="1"/>
        <end position="29"/>
    </location>
</feature>
<dbReference type="InterPro" id="IPR036852">
    <property type="entry name" value="Peptidase_S8/S53_dom_sf"/>
</dbReference>
<evidence type="ECO:0000256" key="9">
    <source>
        <dbReference type="ARBA" id="ARBA00022837"/>
    </source>
</evidence>
<keyword evidence="7 11" id="KW-0378">Hydrolase</keyword>
<evidence type="ECO:0000256" key="6">
    <source>
        <dbReference type="ARBA" id="ARBA00022723"/>
    </source>
</evidence>
<accession>E2CYR0</accession>
<evidence type="ECO:0000256" key="5">
    <source>
        <dbReference type="ARBA" id="ARBA00022670"/>
    </source>
</evidence>
<dbReference type="InterPro" id="IPR000209">
    <property type="entry name" value="Peptidase_S8/S53_dom"/>
</dbReference>
<evidence type="ECO:0000259" key="14">
    <source>
        <dbReference type="Pfam" id="PF00082"/>
    </source>
</evidence>
<evidence type="ECO:0000256" key="7">
    <source>
        <dbReference type="ARBA" id="ARBA00022801"/>
    </source>
</evidence>
<feature type="active site" description="Charge relay system" evidence="10 11">
    <location>
        <position position="140"/>
    </location>
</feature>
<dbReference type="InterPro" id="IPR034202">
    <property type="entry name" value="Subtilisin_Carlsberg-like"/>
</dbReference>
<feature type="active site" description="Charge relay system" evidence="10 11">
    <location>
        <position position="329"/>
    </location>
</feature>
<dbReference type="InterPro" id="IPR037045">
    <property type="entry name" value="S8pro/Inhibitor_I9_sf"/>
</dbReference>
<dbReference type="Gene3D" id="3.30.70.80">
    <property type="entry name" value="Peptidase S8 propeptide/proteinase inhibitor I9"/>
    <property type="match status" value="1"/>
</dbReference>
<keyword evidence="6" id="KW-0479">Metal-binding</keyword>
<evidence type="ECO:0000256" key="10">
    <source>
        <dbReference type="PIRSR" id="PIRSR615500-1"/>
    </source>
</evidence>
<dbReference type="CDD" id="cd07477">
    <property type="entry name" value="Peptidases_S8_Subtilisin_subset"/>
    <property type="match status" value="1"/>
</dbReference>
<feature type="domain" description="Inhibitor I9" evidence="15">
    <location>
        <begin position="43"/>
        <end position="106"/>
    </location>
</feature>